<accession>A0A914UZG7</accession>
<dbReference type="Pfam" id="PF04810">
    <property type="entry name" value="zf-Sec23_Sec24"/>
    <property type="match status" value="1"/>
</dbReference>
<evidence type="ECO:0000256" key="4">
    <source>
        <dbReference type="ARBA" id="ARBA00022824"/>
    </source>
</evidence>
<evidence type="ECO:0000256" key="8">
    <source>
        <dbReference type="ARBA" id="ARBA00023136"/>
    </source>
</evidence>
<evidence type="ECO:0000256" key="1">
    <source>
        <dbReference type="ARBA" id="ARBA00009210"/>
    </source>
</evidence>
<evidence type="ECO:0000313" key="15">
    <source>
        <dbReference type="WBParaSite" id="PSAMB.scaffold1338size32746.g12525.t1"/>
    </source>
</evidence>
<dbReference type="Gene3D" id="2.30.30.380">
    <property type="entry name" value="Zn-finger domain of Sec23/24"/>
    <property type="match status" value="1"/>
</dbReference>
<dbReference type="InterPro" id="IPR036465">
    <property type="entry name" value="vWFA_dom_sf"/>
</dbReference>
<evidence type="ECO:0000259" key="13">
    <source>
        <dbReference type="Pfam" id="PF04811"/>
    </source>
</evidence>
<dbReference type="SUPFAM" id="SSF53300">
    <property type="entry name" value="vWA-like"/>
    <property type="match status" value="1"/>
</dbReference>
<dbReference type="InterPro" id="IPR036174">
    <property type="entry name" value="Znf_Sec23_Sec24_sf"/>
</dbReference>
<comment type="similarity">
    <text evidence="1 10">Belongs to the SEC23/SEC24 family. SEC23 subfamily.</text>
</comment>
<keyword evidence="3 10" id="KW-0479">Metal-binding</keyword>
<evidence type="ECO:0000313" key="14">
    <source>
        <dbReference type="Proteomes" id="UP000887566"/>
    </source>
</evidence>
<dbReference type="Pfam" id="PF04811">
    <property type="entry name" value="Sec23_trunk"/>
    <property type="match status" value="1"/>
</dbReference>
<evidence type="ECO:0000256" key="9">
    <source>
        <dbReference type="ARBA" id="ARBA00023329"/>
    </source>
</evidence>
<dbReference type="GO" id="GO:0090110">
    <property type="term" value="P:COPII-coated vesicle cargo loading"/>
    <property type="evidence" value="ECO:0007669"/>
    <property type="project" value="TreeGrafter"/>
</dbReference>
<keyword evidence="7 10" id="KW-0653">Protein transport</keyword>
<feature type="region of interest" description="Disordered" evidence="11">
    <location>
        <begin position="234"/>
        <end position="259"/>
    </location>
</feature>
<comment type="subcellular location">
    <subcellularLocation>
        <location evidence="10">Cytoplasmic vesicle</location>
        <location evidence="10">COPII-coated vesicle membrane</location>
        <topology evidence="10">Peripheral membrane protein</topology>
        <orientation evidence="10">Cytoplasmic side</orientation>
    </subcellularLocation>
    <subcellularLocation>
        <location evidence="10">Endoplasmic reticulum membrane</location>
        <topology evidence="10">Peripheral membrane protein</topology>
        <orientation evidence="10">Cytoplasmic side</orientation>
    </subcellularLocation>
</comment>
<evidence type="ECO:0000256" key="6">
    <source>
        <dbReference type="ARBA" id="ARBA00022892"/>
    </source>
</evidence>
<evidence type="ECO:0000256" key="2">
    <source>
        <dbReference type="ARBA" id="ARBA00022448"/>
    </source>
</evidence>
<dbReference type="GO" id="GO:0005096">
    <property type="term" value="F:GTPase activator activity"/>
    <property type="evidence" value="ECO:0007669"/>
    <property type="project" value="TreeGrafter"/>
</dbReference>
<evidence type="ECO:0000259" key="12">
    <source>
        <dbReference type="Pfam" id="PF04810"/>
    </source>
</evidence>
<comment type="function">
    <text evidence="10">Component of the coat protein complex II (COPII) which promotes the formation of transport vesicles from the endoplasmic reticulum (ER). The coat has two main functions, the physical deformation of the endoplasmic reticulum membrane into vesicles and the selection of cargo molecules.</text>
</comment>
<dbReference type="InterPro" id="IPR006896">
    <property type="entry name" value="Sec23/24_trunk_dom"/>
</dbReference>
<feature type="domain" description="Sec23/Sec24 trunk" evidence="13">
    <location>
        <begin position="131"/>
        <end position="186"/>
    </location>
</feature>
<evidence type="ECO:0000256" key="10">
    <source>
        <dbReference type="RuleBase" id="RU365030"/>
    </source>
</evidence>
<protein>
    <recommendedName>
        <fullName evidence="10">Protein transport protein SEC23</fullName>
    </recommendedName>
</protein>
<evidence type="ECO:0000256" key="11">
    <source>
        <dbReference type="SAM" id="MobiDB-lite"/>
    </source>
</evidence>
<dbReference type="InterPro" id="IPR037364">
    <property type="entry name" value="Sec23"/>
</dbReference>
<dbReference type="GO" id="GO:0008270">
    <property type="term" value="F:zinc ion binding"/>
    <property type="evidence" value="ECO:0007669"/>
    <property type="project" value="InterPro"/>
</dbReference>
<evidence type="ECO:0000256" key="7">
    <source>
        <dbReference type="ARBA" id="ARBA00022927"/>
    </source>
</evidence>
<evidence type="ECO:0000256" key="3">
    <source>
        <dbReference type="ARBA" id="ARBA00022723"/>
    </source>
</evidence>
<keyword evidence="14" id="KW-1185">Reference proteome</keyword>
<dbReference type="FunFam" id="2.30.30.380:FF:000001">
    <property type="entry name" value="Protein transport protein SEC23"/>
    <property type="match status" value="1"/>
</dbReference>
<name>A0A914UZG7_9BILA</name>
<dbReference type="GO" id="GO:0070971">
    <property type="term" value="C:endoplasmic reticulum exit site"/>
    <property type="evidence" value="ECO:0007669"/>
    <property type="project" value="TreeGrafter"/>
</dbReference>
<keyword evidence="9 10" id="KW-0968">Cytoplasmic vesicle</keyword>
<sequence length="259" mass="29333">MSTWEEYLANQQNIDGVQFTWNMWPHSRIDAQRLVVPLATFFSPLKERPADQPQPPPLHYDPVLCQKAQCKAVLNPLCQVDFRTKTWACPFCNQRNPFPPHYAMIAENNLPPELVPSFTTIEYTLSKASTMPPIFLFVVDTCVSAEELKALKESMQTALSLLPVDALVGLITFGRMVEVHELGVQGISRSYVFKATTEKQLLGQQHEAVLLLLQGEPHRLRRYSMNTVQRGSGVRGGFKYDNRSTTLTKPVPNLGTYQR</sequence>
<dbReference type="GO" id="GO:0030127">
    <property type="term" value="C:COPII vesicle coat"/>
    <property type="evidence" value="ECO:0007669"/>
    <property type="project" value="InterPro"/>
</dbReference>
<keyword evidence="5 10" id="KW-0862">Zinc</keyword>
<dbReference type="SUPFAM" id="SSF82919">
    <property type="entry name" value="Zn-finger domain of Sec23/24"/>
    <property type="match status" value="1"/>
</dbReference>
<dbReference type="Gene3D" id="3.40.50.410">
    <property type="entry name" value="von Willebrand factor, type A domain"/>
    <property type="match status" value="1"/>
</dbReference>
<keyword evidence="2 10" id="KW-0813">Transport</keyword>
<dbReference type="InterPro" id="IPR006895">
    <property type="entry name" value="Znf_Sec23_Sec24"/>
</dbReference>
<dbReference type="Proteomes" id="UP000887566">
    <property type="component" value="Unplaced"/>
</dbReference>
<feature type="domain" description="Zinc finger Sec23/Sec24-type" evidence="12">
    <location>
        <begin position="62"/>
        <end position="102"/>
    </location>
</feature>
<dbReference type="WBParaSite" id="PSAMB.scaffold1338size32746.g12525.t1">
    <property type="protein sequence ID" value="PSAMB.scaffold1338size32746.g12525.t1"/>
    <property type="gene ID" value="PSAMB.scaffold1338size32746.g12525"/>
</dbReference>
<keyword evidence="6 10" id="KW-0931">ER-Golgi transport</keyword>
<proteinExistence type="inferred from homology"/>
<dbReference type="PANTHER" id="PTHR11141">
    <property type="entry name" value="PROTEIN TRANSPORT PROTEIN SEC23"/>
    <property type="match status" value="1"/>
</dbReference>
<keyword evidence="8 10" id="KW-0472">Membrane</keyword>
<evidence type="ECO:0000256" key="5">
    <source>
        <dbReference type="ARBA" id="ARBA00022833"/>
    </source>
</evidence>
<dbReference type="PANTHER" id="PTHR11141:SF0">
    <property type="entry name" value="PROTEIN TRANSPORT PROTEIN SEC23"/>
    <property type="match status" value="1"/>
</dbReference>
<organism evidence="14 15">
    <name type="scientific">Plectus sambesii</name>
    <dbReference type="NCBI Taxonomy" id="2011161"/>
    <lineage>
        <taxon>Eukaryota</taxon>
        <taxon>Metazoa</taxon>
        <taxon>Ecdysozoa</taxon>
        <taxon>Nematoda</taxon>
        <taxon>Chromadorea</taxon>
        <taxon>Plectida</taxon>
        <taxon>Plectina</taxon>
        <taxon>Plectoidea</taxon>
        <taxon>Plectidae</taxon>
        <taxon>Plectus</taxon>
    </lineage>
</organism>
<keyword evidence="10" id="KW-0963">Cytoplasm</keyword>
<dbReference type="GO" id="GO:0005789">
    <property type="term" value="C:endoplasmic reticulum membrane"/>
    <property type="evidence" value="ECO:0007669"/>
    <property type="project" value="UniProtKB-SubCell"/>
</dbReference>
<dbReference type="SUPFAM" id="SSF81995">
    <property type="entry name" value="beta-sandwich domain of Sec23/24"/>
    <property type="match status" value="1"/>
</dbReference>
<dbReference type="GO" id="GO:0006886">
    <property type="term" value="P:intracellular protein transport"/>
    <property type="evidence" value="ECO:0007669"/>
    <property type="project" value="InterPro"/>
</dbReference>
<reference evidence="15" key="1">
    <citation type="submission" date="2022-11" db="UniProtKB">
        <authorList>
            <consortium name="WormBaseParasite"/>
        </authorList>
    </citation>
    <scope>IDENTIFICATION</scope>
</reference>
<keyword evidence="4 10" id="KW-0256">Endoplasmic reticulum</keyword>
<dbReference type="AlphaFoldDB" id="A0A914UZG7"/>